<dbReference type="RefSeq" id="WP_170083415.1">
    <property type="nucleotide sequence ID" value="NZ_WOWB01000001.1"/>
</dbReference>
<evidence type="ECO:0000313" key="1">
    <source>
        <dbReference type="EMBL" id="NLV06445.1"/>
    </source>
</evidence>
<name>A0A847TZE0_9EURY</name>
<accession>A0A847TZE0</accession>
<organism evidence="1 2">
    <name type="scientific">Haloarcula rubripromontorii</name>
    <dbReference type="NCBI Taxonomy" id="1705562"/>
    <lineage>
        <taxon>Archaea</taxon>
        <taxon>Methanobacteriati</taxon>
        <taxon>Methanobacteriota</taxon>
        <taxon>Stenosarchaea group</taxon>
        <taxon>Halobacteria</taxon>
        <taxon>Halobacteriales</taxon>
        <taxon>Haloarculaceae</taxon>
        <taxon>Haloarcula</taxon>
    </lineage>
</organism>
<proteinExistence type="predicted"/>
<comment type="caution">
    <text evidence="1">The sequence shown here is derived from an EMBL/GenBank/DDBJ whole genome shotgun (WGS) entry which is preliminary data.</text>
</comment>
<reference evidence="1" key="1">
    <citation type="submission" date="2019-12" db="EMBL/GenBank/DDBJ databases">
        <title>The whole-genome sequencing of Haloarcula japonica strain pws8.</title>
        <authorList>
            <person name="Verma D.K."/>
            <person name="Gopal K."/>
            <person name="Prasad E.S."/>
        </authorList>
    </citation>
    <scope>NUCLEOTIDE SEQUENCE</scope>
    <source>
        <strain evidence="1">Pws8</strain>
    </source>
</reference>
<dbReference type="EMBL" id="WOWB01000001">
    <property type="protein sequence ID" value="NLV06445.1"/>
    <property type="molecule type" value="Genomic_DNA"/>
</dbReference>
<evidence type="ECO:0000313" key="2">
    <source>
        <dbReference type="Proteomes" id="UP000610611"/>
    </source>
</evidence>
<dbReference type="AlphaFoldDB" id="A0A847TZE0"/>
<gene>
    <name evidence="1" type="ORF">GOC83_09925</name>
</gene>
<protein>
    <submittedName>
        <fullName evidence="1">Uncharacterized protein</fullName>
    </submittedName>
</protein>
<sequence>MATDVWRAADDDGTILAGDPDFPFYVENKEVALSFRDLLSEMETGKTTDISDIAALLVHRRPDIIERLHEDYDDADVEESMEYCEDLQDTEHPSEILDGLESDLEGADIDADDARQLREATVAAVSELEDGEDPHRIFKEKLENYGGDE</sequence>
<dbReference type="Proteomes" id="UP000610611">
    <property type="component" value="Unassembled WGS sequence"/>
</dbReference>